<sequence>MAVLDAHGMIVMTNIAWRQYAMAYSPEPGQITPFCDIGVNYLEVAARGDTPQDNSHQALQGIRDVLSGKIEAFSLVYPCHTPEEQFWFTMTVTPLDWKGELGALVMHTDTTPRHHLSRR</sequence>
<reference evidence="1 2" key="1">
    <citation type="submission" date="2017-01" db="EMBL/GenBank/DDBJ databases">
        <title>Genome sequence of Rhodoferax antarcticus ANT.BR, a psychrophilic purple nonsulfur bacterium from an Antarctic microbial mat.</title>
        <authorList>
            <person name="Baker J."/>
            <person name="Riester C."/>
            <person name="Skinner B."/>
            <person name="Newell A."/>
            <person name="Swingley W."/>
            <person name="Madigan M."/>
            <person name="Jung D."/>
            <person name="Asao M."/>
            <person name="Chen M."/>
            <person name="Loughlin P."/>
            <person name="Pan H."/>
            <person name="Lin S."/>
            <person name="Li N."/>
            <person name="Shaw J."/>
            <person name="Prado M."/>
            <person name="Sherman C."/>
            <person name="Li X."/>
            <person name="Tang J."/>
            <person name="Blankenship R."/>
            <person name="Zhao T."/>
            <person name="Touchman J."/>
            <person name="Sattley M."/>
        </authorList>
    </citation>
    <scope>NUCLEOTIDE SEQUENCE [LARGE SCALE GENOMIC DNA]</scope>
    <source>
        <strain evidence="1 2">ANT.BR</strain>
    </source>
</reference>
<dbReference type="GO" id="GO:0008168">
    <property type="term" value="F:methyltransferase activity"/>
    <property type="evidence" value="ECO:0007669"/>
    <property type="project" value="UniProtKB-KW"/>
</dbReference>
<gene>
    <name evidence="1" type="ORF">BLL52_0735</name>
</gene>
<evidence type="ECO:0000313" key="1">
    <source>
        <dbReference type="EMBL" id="OLP07639.1"/>
    </source>
</evidence>
<proteinExistence type="predicted"/>
<dbReference type="Proteomes" id="UP000185911">
    <property type="component" value="Unassembled WGS sequence"/>
</dbReference>
<keyword evidence="1" id="KW-0808">Transferase</keyword>
<evidence type="ECO:0000313" key="2">
    <source>
        <dbReference type="Proteomes" id="UP000185911"/>
    </source>
</evidence>
<dbReference type="Gene3D" id="3.30.450.20">
    <property type="entry name" value="PAS domain"/>
    <property type="match status" value="1"/>
</dbReference>
<keyword evidence="2" id="KW-1185">Reference proteome</keyword>
<protein>
    <submittedName>
        <fullName evidence="1">Putative chemotaxis methyltransferase CheR</fullName>
    </submittedName>
</protein>
<dbReference type="STRING" id="81479.RA876_17640"/>
<comment type="caution">
    <text evidence="1">The sequence shown here is derived from an EMBL/GenBank/DDBJ whole genome shotgun (WGS) entry which is preliminary data.</text>
</comment>
<name>A0A1Q8YI94_9BURK</name>
<keyword evidence="1" id="KW-0489">Methyltransferase</keyword>
<dbReference type="GO" id="GO:0032259">
    <property type="term" value="P:methylation"/>
    <property type="evidence" value="ECO:0007669"/>
    <property type="project" value="UniProtKB-KW"/>
</dbReference>
<accession>A0A1Q8YI94</accession>
<dbReference type="EMBL" id="MSYM01000007">
    <property type="protein sequence ID" value="OLP07639.1"/>
    <property type="molecule type" value="Genomic_DNA"/>
</dbReference>
<dbReference type="AlphaFoldDB" id="A0A1Q8YI94"/>
<organism evidence="1 2">
    <name type="scientific">Rhodoferax antarcticus ANT.BR</name>
    <dbReference type="NCBI Taxonomy" id="1111071"/>
    <lineage>
        <taxon>Bacteria</taxon>
        <taxon>Pseudomonadati</taxon>
        <taxon>Pseudomonadota</taxon>
        <taxon>Betaproteobacteria</taxon>
        <taxon>Burkholderiales</taxon>
        <taxon>Comamonadaceae</taxon>
        <taxon>Rhodoferax</taxon>
    </lineage>
</organism>